<name>A0AAD7IQY4_9AGAR</name>
<dbReference type="InterPro" id="IPR011021">
    <property type="entry name" value="Arrestin-like_N"/>
</dbReference>
<sequence>MHRVQRHHLFEDRRSNWITQPSATTGQLRYFNQIPLWSQGAVPEPGTDIMTFPFVFTLPTNLPPAFHCSATSRSATIGYSLEVVGERSGFHRMNRRIRRLISVVPQSQLLVKETLTQGWNGPWREIAQEEKLRQGLWGNYSHASIKAS</sequence>
<accession>A0AAD7IQY4</accession>
<keyword evidence="3" id="KW-1185">Reference proteome</keyword>
<protein>
    <recommendedName>
        <fullName evidence="1">Arrestin-like N-terminal domain-containing protein</fullName>
    </recommendedName>
</protein>
<dbReference type="InterPro" id="IPR014752">
    <property type="entry name" value="Arrestin-like_C"/>
</dbReference>
<evidence type="ECO:0000313" key="2">
    <source>
        <dbReference type="EMBL" id="KAJ7747727.1"/>
    </source>
</evidence>
<proteinExistence type="predicted"/>
<gene>
    <name evidence="2" type="ORF">B0H16DRAFT_1850100</name>
</gene>
<organism evidence="2 3">
    <name type="scientific">Mycena metata</name>
    <dbReference type="NCBI Taxonomy" id="1033252"/>
    <lineage>
        <taxon>Eukaryota</taxon>
        <taxon>Fungi</taxon>
        <taxon>Dikarya</taxon>
        <taxon>Basidiomycota</taxon>
        <taxon>Agaricomycotina</taxon>
        <taxon>Agaricomycetes</taxon>
        <taxon>Agaricomycetidae</taxon>
        <taxon>Agaricales</taxon>
        <taxon>Marasmiineae</taxon>
        <taxon>Mycenaceae</taxon>
        <taxon>Mycena</taxon>
    </lineage>
</organism>
<dbReference type="Pfam" id="PF00339">
    <property type="entry name" value="Arrestin_N"/>
    <property type="match status" value="1"/>
</dbReference>
<dbReference type="EMBL" id="JARKIB010000075">
    <property type="protein sequence ID" value="KAJ7747727.1"/>
    <property type="molecule type" value="Genomic_DNA"/>
</dbReference>
<feature type="non-terminal residue" evidence="2">
    <location>
        <position position="148"/>
    </location>
</feature>
<dbReference type="Proteomes" id="UP001215598">
    <property type="component" value="Unassembled WGS sequence"/>
</dbReference>
<evidence type="ECO:0000259" key="1">
    <source>
        <dbReference type="Pfam" id="PF00339"/>
    </source>
</evidence>
<comment type="caution">
    <text evidence="2">The sequence shown here is derived from an EMBL/GenBank/DDBJ whole genome shotgun (WGS) entry which is preliminary data.</text>
</comment>
<dbReference type="AlphaFoldDB" id="A0AAD7IQY4"/>
<reference evidence="2" key="1">
    <citation type="submission" date="2023-03" db="EMBL/GenBank/DDBJ databases">
        <title>Massive genome expansion in bonnet fungi (Mycena s.s.) driven by repeated elements and novel gene families across ecological guilds.</title>
        <authorList>
            <consortium name="Lawrence Berkeley National Laboratory"/>
            <person name="Harder C.B."/>
            <person name="Miyauchi S."/>
            <person name="Viragh M."/>
            <person name="Kuo A."/>
            <person name="Thoen E."/>
            <person name="Andreopoulos B."/>
            <person name="Lu D."/>
            <person name="Skrede I."/>
            <person name="Drula E."/>
            <person name="Henrissat B."/>
            <person name="Morin E."/>
            <person name="Kohler A."/>
            <person name="Barry K."/>
            <person name="LaButti K."/>
            <person name="Morin E."/>
            <person name="Salamov A."/>
            <person name="Lipzen A."/>
            <person name="Mereny Z."/>
            <person name="Hegedus B."/>
            <person name="Baldrian P."/>
            <person name="Stursova M."/>
            <person name="Weitz H."/>
            <person name="Taylor A."/>
            <person name="Grigoriev I.V."/>
            <person name="Nagy L.G."/>
            <person name="Martin F."/>
            <person name="Kauserud H."/>
        </authorList>
    </citation>
    <scope>NUCLEOTIDE SEQUENCE</scope>
    <source>
        <strain evidence="2">CBHHK182m</strain>
    </source>
</reference>
<feature type="domain" description="Arrestin-like N-terminal" evidence="1">
    <location>
        <begin position="51"/>
        <end position="108"/>
    </location>
</feature>
<evidence type="ECO:0000313" key="3">
    <source>
        <dbReference type="Proteomes" id="UP001215598"/>
    </source>
</evidence>
<dbReference type="Gene3D" id="2.60.40.640">
    <property type="match status" value="1"/>
</dbReference>